<dbReference type="EMBL" id="CAMXCT020001820">
    <property type="protein sequence ID" value="CAL1146725.1"/>
    <property type="molecule type" value="Genomic_DNA"/>
</dbReference>
<name>A0A9P1G0E7_9DINO</name>
<organism evidence="2">
    <name type="scientific">Cladocopium goreaui</name>
    <dbReference type="NCBI Taxonomy" id="2562237"/>
    <lineage>
        <taxon>Eukaryota</taxon>
        <taxon>Sar</taxon>
        <taxon>Alveolata</taxon>
        <taxon>Dinophyceae</taxon>
        <taxon>Suessiales</taxon>
        <taxon>Symbiodiniaceae</taxon>
        <taxon>Cladocopium</taxon>
    </lineage>
</organism>
<reference evidence="3 4" key="2">
    <citation type="submission" date="2024-05" db="EMBL/GenBank/DDBJ databases">
        <authorList>
            <person name="Chen Y."/>
            <person name="Shah S."/>
            <person name="Dougan E. K."/>
            <person name="Thang M."/>
            <person name="Chan C."/>
        </authorList>
    </citation>
    <scope>NUCLEOTIDE SEQUENCE [LARGE SCALE GENOMIC DNA]</scope>
</reference>
<evidence type="ECO:0000313" key="4">
    <source>
        <dbReference type="Proteomes" id="UP001152797"/>
    </source>
</evidence>
<comment type="caution">
    <text evidence="2">The sequence shown here is derived from an EMBL/GenBank/DDBJ whole genome shotgun (WGS) entry which is preliminary data.</text>
</comment>
<keyword evidence="4" id="KW-1185">Reference proteome</keyword>
<evidence type="ECO:0000313" key="2">
    <source>
        <dbReference type="EMBL" id="CAI3993350.1"/>
    </source>
</evidence>
<reference evidence="2" key="1">
    <citation type="submission" date="2022-10" db="EMBL/GenBank/DDBJ databases">
        <authorList>
            <person name="Chen Y."/>
            <person name="Dougan E. K."/>
            <person name="Chan C."/>
            <person name="Rhodes N."/>
            <person name="Thang M."/>
        </authorList>
    </citation>
    <scope>NUCLEOTIDE SEQUENCE</scope>
</reference>
<protein>
    <submittedName>
        <fullName evidence="2">Uncharacterized protein</fullName>
    </submittedName>
</protein>
<evidence type="ECO:0000313" key="3">
    <source>
        <dbReference type="EMBL" id="CAL4780662.1"/>
    </source>
</evidence>
<proteinExistence type="predicted"/>
<sequence length="214" mass="23767">MIWVESQLVIMRHGQKWSLPRCWGLETAEKRDGLGELRLHFSEWVSKARAKMLVAGLEILRPSRRLQEEGFYSVQHYEVNLTKPGTMFMEAGGKSAVLQIHQQLLAAGCGEIESKCQAVLEMPEGAFLDRNRTTQESIQKPLPTAGRHQPIGRQRRFKTTACPTESASGGPERRCQLRLPFLGPEPGRAPGSHGAQRCDSAKSGGALAGPDRRR</sequence>
<dbReference type="EMBL" id="CAMXCT030001820">
    <property type="protein sequence ID" value="CAL4780662.1"/>
    <property type="molecule type" value="Genomic_DNA"/>
</dbReference>
<dbReference type="Proteomes" id="UP001152797">
    <property type="component" value="Unassembled WGS sequence"/>
</dbReference>
<gene>
    <name evidence="2" type="ORF">C1SCF055_LOCUS20110</name>
</gene>
<dbReference type="AlphaFoldDB" id="A0A9P1G0E7"/>
<feature type="region of interest" description="Disordered" evidence="1">
    <location>
        <begin position="155"/>
        <end position="214"/>
    </location>
</feature>
<evidence type="ECO:0000256" key="1">
    <source>
        <dbReference type="SAM" id="MobiDB-lite"/>
    </source>
</evidence>
<dbReference type="EMBL" id="CAMXCT010001820">
    <property type="protein sequence ID" value="CAI3993350.1"/>
    <property type="molecule type" value="Genomic_DNA"/>
</dbReference>
<accession>A0A9P1G0E7</accession>